<dbReference type="EMBL" id="OU594942">
    <property type="protein sequence ID" value="CAG9277749.1"/>
    <property type="molecule type" value="Genomic_DNA"/>
</dbReference>
<organism evidence="3">
    <name type="scientific">Phaeodactylum tricornutum</name>
    <name type="common">Diatom</name>
    <dbReference type="NCBI Taxonomy" id="2850"/>
    <lineage>
        <taxon>Eukaryota</taxon>
        <taxon>Sar</taxon>
        <taxon>Stramenopiles</taxon>
        <taxon>Ochrophyta</taxon>
        <taxon>Bacillariophyta</taxon>
        <taxon>Bacillariophyceae</taxon>
        <taxon>Bacillariophycidae</taxon>
        <taxon>Naviculales</taxon>
        <taxon>Phaeodactylaceae</taxon>
        <taxon>Phaeodactylum</taxon>
    </lineage>
</organism>
<feature type="coiled-coil region" evidence="1">
    <location>
        <begin position="175"/>
        <end position="213"/>
    </location>
</feature>
<evidence type="ECO:0000256" key="2">
    <source>
        <dbReference type="SAM" id="MobiDB-lite"/>
    </source>
</evidence>
<evidence type="ECO:0000313" key="3">
    <source>
        <dbReference type="EMBL" id="CAG9277749.1"/>
    </source>
</evidence>
<keyword evidence="1" id="KW-0175">Coiled coil</keyword>
<gene>
    <name evidence="3" type="ORF">PTTT1_LOCUS4768</name>
</gene>
<feature type="region of interest" description="Disordered" evidence="2">
    <location>
        <begin position="1"/>
        <end position="33"/>
    </location>
</feature>
<dbReference type="Proteomes" id="UP000836788">
    <property type="component" value="Chromosome 1"/>
</dbReference>
<evidence type="ECO:0000256" key="1">
    <source>
        <dbReference type="SAM" id="Coils"/>
    </source>
</evidence>
<accession>A0A8J9X331</accession>
<sequence length="255" mass="28238">MYGGLFGDLPAAKKSRNDASSHTHSGISDHSPSLCPDTACAPSVLNGEHNQGVAAAYMNFVPTVARGRRRGDVNSKPSTEPLLNPPRATVDVAQTKLSSAPIITTFFKPNLREHDDPSMEIKASSKLAADQFESEESVSPVLCAESEELRNLHEKATEDPYDPMVPNDLLQYWDHKSMSRERERLERERLETMEAQKRLCEQLERERRALTTSGDVAKIADQHIKRSFAGGRGRGLSNLPAWLVEQQKSESSVGE</sequence>
<feature type="compositionally biased region" description="Polar residues" evidence="2">
    <location>
        <begin position="22"/>
        <end position="31"/>
    </location>
</feature>
<proteinExistence type="predicted"/>
<protein>
    <submittedName>
        <fullName evidence="3">Uncharacterized protein</fullName>
    </submittedName>
</protein>
<reference evidence="3" key="1">
    <citation type="submission" date="2022-02" db="EMBL/GenBank/DDBJ databases">
        <authorList>
            <person name="Giguere J D."/>
        </authorList>
    </citation>
    <scope>NUCLEOTIDE SEQUENCE</scope>
    <source>
        <strain evidence="3">CCAP 1055/1</strain>
    </source>
</reference>
<name>A0A8J9X331_PHATR</name>
<dbReference type="AlphaFoldDB" id="A0A8J9X331"/>